<dbReference type="PANTHER" id="PTHR45833">
    <property type="entry name" value="METHIONINE SYNTHASE"/>
    <property type="match status" value="1"/>
</dbReference>
<dbReference type="EMBL" id="PDJQ01000001">
    <property type="protein sequence ID" value="PFG73064.1"/>
    <property type="molecule type" value="Genomic_DNA"/>
</dbReference>
<feature type="binding site" evidence="21 23">
    <location>
        <position position="307"/>
    </location>
    <ligand>
        <name>Zn(2+)</name>
        <dbReference type="ChEBI" id="CHEBI:29105"/>
    </ligand>
</feature>
<feature type="binding site" evidence="22">
    <location>
        <position position="848"/>
    </location>
    <ligand>
        <name>methylcob(III)alamin</name>
        <dbReference type="ChEBI" id="CHEBI:28115"/>
    </ligand>
</feature>
<dbReference type="FunFam" id="1.10.1240.10:FF:000002">
    <property type="entry name" value="Methionine synthase"/>
    <property type="match status" value="1"/>
</dbReference>
<evidence type="ECO:0000256" key="6">
    <source>
        <dbReference type="ARBA" id="ARBA00012032"/>
    </source>
</evidence>
<dbReference type="Pfam" id="PF02574">
    <property type="entry name" value="S-methyl_trans"/>
    <property type="match status" value="1"/>
</dbReference>
<comment type="similarity">
    <text evidence="5">Belongs to the vitamin-B12 dependent methionine synthase family.</text>
</comment>
<evidence type="ECO:0000256" key="15">
    <source>
        <dbReference type="ARBA" id="ARBA00022833"/>
    </source>
</evidence>
<dbReference type="AlphaFoldDB" id="A0A2A9HAU0"/>
<sequence>MVYAVIPPMYRPRDLPLLNRLRDQVLYAAGPIGSTLLSLNLGPEAYVAPDGESHEGCPEWLNVASPHILESIYASFYEVGVDAVDSCSFGANPVVLAEFGLADRTRELNRLAAQVIGRVRDRYSTPEWPRYSFGTVGPGTRLPSLGHITYDEIREGWREQCIGLLEGGIDVLKIETCQDLLQTKAALAAAADAMEITGRRVPVIASVTIESTGTMLLGSDIAAALATLEPLDVVDIVGINCATGPEQMVEHVRYLAQHSRRPVFIGPNAGLPEVIDGRACYTLSPEEFARYQKIFVEEFGTSIVAGCCGTTPAMFAEAIRVIGRPRPKERPTRYEPAAASLYTAVPIKQDTSFLVVGERTNATGSRAFRDLLLAEDVDGMVALAREQAAEGAHVIDVMVDYVGRDGPADMHRVVSAFRTQVAVPLVFDSTEVAVIETALKLYGGRAIVNSINLEDGERKITKLLPLIKEHGAAAVALTIDEEGQARTAEWKLRVARRIYDIAVNRYGMEPGDLLFDCLTFPMTSGQEELRRDAIETLEAIRRVKEELPGVHTILGVSNCSFGLKPAARRVLNSVFLHEAIEHGLDAAIVNAKQILPLNRIPEEQLETARDLIYDRRRDGYDPLTHFISLFESAEKEQRPAADPAHRLPVEERLRRRIINGDRRGLHDDLDEALARFDPLTIINEHLLPGMREVGDLFGAGKMQLPFVLQSAETMKAAVAYLEPHMERVEGQSKGKVVLATVRGDVHDIGKNLVDIILTNNGYTTYNLGIKQPISNIIEKAQEVGADVIGLSGLLVKSTVVMREDLEELNARELFHYPVILGGAALTRKYVEHELRQVYKGHVYYAQDAFEGLATLDRIIPALREGKPLPDLSRTSDRPKDEDSGYDPVADPNAAPAPSEHDYAPSDIERGVPIPTPPFWGSRVVRGIPLREIYPYINEIALFRGQWGYQRGDRPEDEYARFIEEEVRPIFRRWQERAIAEQLLLPAVVYGYFPALAEKNELVVWPSVEDGRPVGEPVRFRFPRQPTGRRLCIADFFRSFDEVAADPTGPQFDVVALSLVTMGPRASEFAHELFQANEYRDYLHWHGFAVEAAEALAEYWHKRVRQELGIAGKDAADIRKLFALGYQGCRYSFGYPACPDLEEQTKMAVLLRPERIGVELSETFQWHPEQTTAAVIVHHPGARYFVIR</sequence>
<dbReference type="PROSITE" id="PS51332">
    <property type="entry name" value="B12_BINDING"/>
    <property type="match status" value="1"/>
</dbReference>
<dbReference type="InterPro" id="IPR011822">
    <property type="entry name" value="MetH"/>
</dbReference>
<dbReference type="InterPro" id="IPR011005">
    <property type="entry name" value="Dihydropteroate_synth-like_sf"/>
</dbReference>
<keyword evidence="10 20" id="KW-0846">Cobalamin</keyword>
<keyword evidence="17 20" id="KW-0170">Cobalt</keyword>
<dbReference type="SUPFAM" id="SSF56507">
    <property type="entry name" value="Methionine synthase activation domain-like"/>
    <property type="match status" value="1"/>
</dbReference>
<evidence type="ECO:0000313" key="30">
    <source>
        <dbReference type="EMBL" id="PFG73064.1"/>
    </source>
</evidence>
<evidence type="ECO:0000256" key="23">
    <source>
        <dbReference type="PROSITE-ProRule" id="PRU00333"/>
    </source>
</evidence>
<dbReference type="SUPFAM" id="SSF51717">
    <property type="entry name" value="Dihydropteroate synthetase-like"/>
    <property type="match status" value="1"/>
</dbReference>
<dbReference type="GO" id="GO:0032259">
    <property type="term" value="P:methylation"/>
    <property type="evidence" value="ECO:0007669"/>
    <property type="project" value="UniProtKB-KW"/>
</dbReference>
<dbReference type="InterPro" id="IPR036589">
    <property type="entry name" value="HCY_dom_sf"/>
</dbReference>
<evidence type="ECO:0000256" key="10">
    <source>
        <dbReference type="ARBA" id="ARBA00022628"/>
    </source>
</evidence>
<feature type="binding site" evidence="22">
    <location>
        <begin position="743"/>
        <end position="747"/>
    </location>
    <ligand>
        <name>methylcob(III)alamin</name>
        <dbReference type="ChEBI" id="CHEBI:28115"/>
    </ligand>
</feature>
<proteinExistence type="inferred from homology"/>
<comment type="cofactor">
    <cofactor evidence="3 20 21">
        <name>methylcob(III)alamin</name>
        <dbReference type="ChEBI" id="CHEBI:28115"/>
    </cofactor>
</comment>
<dbReference type="SMART" id="SM01018">
    <property type="entry name" value="B12-binding_2"/>
    <property type="match status" value="1"/>
</dbReference>
<dbReference type="InterPro" id="IPR003759">
    <property type="entry name" value="Cbl-bd_cap"/>
</dbReference>
<dbReference type="GO" id="GO:0005829">
    <property type="term" value="C:cytosol"/>
    <property type="evidence" value="ECO:0007669"/>
    <property type="project" value="TreeGrafter"/>
</dbReference>
<dbReference type="EC" id="2.1.1.13" evidence="6 19"/>
<dbReference type="InterPro" id="IPR006158">
    <property type="entry name" value="Cobalamin-bd"/>
</dbReference>
<evidence type="ECO:0000256" key="22">
    <source>
        <dbReference type="PIRSR" id="PIRSR000381-2"/>
    </source>
</evidence>
<evidence type="ECO:0000256" key="9">
    <source>
        <dbReference type="ARBA" id="ARBA00022605"/>
    </source>
</evidence>
<dbReference type="PROSITE" id="PS51337">
    <property type="entry name" value="B12_BINDING_NTER"/>
    <property type="match status" value="1"/>
</dbReference>
<comment type="pathway">
    <text evidence="4 20">Amino-acid biosynthesis; L-methionine biosynthesis via de novo pathway; L-methionine from L-homocysteine (MetH route): step 1/1.</text>
</comment>
<keyword evidence="8 20" id="KW-0489">Methyltransferase</keyword>
<organism evidence="30 31">
    <name type="scientific">Tepidiforma thermophila (strain KCTC 52669 / CGMCC 1.13589 / G233)</name>
    <dbReference type="NCBI Taxonomy" id="2761530"/>
    <lineage>
        <taxon>Bacteria</taxon>
        <taxon>Bacillati</taxon>
        <taxon>Chloroflexota</taxon>
        <taxon>Tepidiformia</taxon>
        <taxon>Tepidiformales</taxon>
        <taxon>Tepidiformaceae</taxon>
        <taxon>Tepidiforma</taxon>
    </lineage>
</organism>
<dbReference type="GO" id="GO:0050667">
    <property type="term" value="P:homocysteine metabolic process"/>
    <property type="evidence" value="ECO:0007669"/>
    <property type="project" value="TreeGrafter"/>
</dbReference>
<evidence type="ECO:0000256" key="8">
    <source>
        <dbReference type="ARBA" id="ARBA00022603"/>
    </source>
</evidence>
<keyword evidence="13 20" id="KW-0479">Metal-binding</keyword>
<evidence type="ECO:0000259" key="27">
    <source>
        <dbReference type="PROSITE" id="PS50974"/>
    </source>
</evidence>
<feature type="region of interest" description="Disordered" evidence="24">
    <location>
        <begin position="866"/>
        <end position="909"/>
    </location>
</feature>
<dbReference type="PROSITE" id="PS50974">
    <property type="entry name" value="ADOMET_ACTIVATION"/>
    <property type="match status" value="1"/>
</dbReference>
<feature type="compositionally biased region" description="Basic and acidic residues" evidence="24">
    <location>
        <begin position="866"/>
        <end position="882"/>
    </location>
</feature>
<accession>A0A2A9HAU0</accession>
<keyword evidence="15 20" id="KW-0862">Zinc</keyword>
<evidence type="ECO:0000256" key="1">
    <source>
        <dbReference type="ARBA" id="ARBA00001700"/>
    </source>
</evidence>
<dbReference type="Gene3D" id="1.10.1240.10">
    <property type="entry name" value="Methionine synthase domain"/>
    <property type="match status" value="1"/>
</dbReference>
<dbReference type="Gene3D" id="3.20.20.20">
    <property type="entry name" value="Dihydropteroate synthase-like"/>
    <property type="match status" value="1"/>
</dbReference>
<dbReference type="Gene3D" id="3.20.20.330">
    <property type="entry name" value="Homocysteine-binding-like domain"/>
    <property type="match status" value="1"/>
</dbReference>
<evidence type="ECO:0000256" key="5">
    <source>
        <dbReference type="ARBA" id="ARBA00010398"/>
    </source>
</evidence>
<keyword evidence="14" id="KW-0677">Repeat</keyword>
<evidence type="ECO:0000256" key="16">
    <source>
        <dbReference type="ARBA" id="ARBA00023167"/>
    </source>
</evidence>
<dbReference type="PROSITE" id="PS50972">
    <property type="entry name" value="PTERIN_BINDING"/>
    <property type="match status" value="1"/>
</dbReference>
<feature type="compositionally biased region" description="Basic and acidic residues" evidence="24">
    <location>
        <begin position="898"/>
        <end position="909"/>
    </location>
</feature>
<evidence type="ECO:0000259" key="25">
    <source>
        <dbReference type="PROSITE" id="PS50970"/>
    </source>
</evidence>
<comment type="function">
    <text evidence="18 20">Catalyzes the transfer of a methyl group from methyl-cobalamin to homocysteine, yielding enzyme-bound cob(I)alamin and methionine. Subsequently, remethylates the cofactor using methyltetrahydrofolate.</text>
</comment>
<dbReference type="NCBIfam" id="TIGR02082">
    <property type="entry name" value="metH"/>
    <property type="match status" value="1"/>
</dbReference>
<feature type="binding site" evidence="21 23">
    <location>
        <position position="308"/>
    </location>
    <ligand>
        <name>Zn(2+)</name>
        <dbReference type="ChEBI" id="CHEBI:29105"/>
    </ligand>
</feature>
<dbReference type="Pfam" id="PF02965">
    <property type="entry name" value="Met_synt_B12"/>
    <property type="match status" value="1"/>
</dbReference>
<dbReference type="Pfam" id="PF02310">
    <property type="entry name" value="B12-binding"/>
    <property type="match status" value="1"/>
</dbReference>
<dbReference type="InterPro" id="IPR000489">
    <property type="entry name" value="Pterin-binding_dom"/>
</dbReference>
<dbReference type="SUPFAM" id="SSF82282">
    <property type="entry name" value="Homocysteine S-methyltransferase"/>
    <property type="match status" value="1"/>
</dbReference>
<dbReference type="InterPro" id="IPR004223">
    <property type="entry name" value="VitB12-dep_Met_synth_activ_dom"/>
</dbReference>
<feature type="domain" description="B12-binding" evidence="28">
    <location>
        <begin position="733"/>
        <end position="869"/>
    </location>
</feature>
<feature type="domain" description="B12-binding N-terminal" evidence="29">
    <location>
        <begin position="640"/>
        <end position="733"/>
    </location>
</feature>
<evidence type="ECO:0000256" key="12">
    <source>
        <dbReference type="ARBA" id="ARBA00022691"/>
    </source>
</evidence>
<evidence type="ECO:0000256" key="11">
    <source>
        <dbReference type="ARBA" id="ARBA00022679"/>
    </source>
</evidence>
<evidence type="ECO:0000259" key="29">
    <source>
        <dbReference type="PROSITE" id="PS51337"/>
    </source>
</evidence>
<feature type="binding site" evidence="21 23">
    <location>
        <position position="241"/>
    </location>
    <ligand>
        <name>Zn(2+)</name>
        <dbReference type="ChEBI" id="CHEBI:29105"/>
    </ligand>
</feature>
<dbReference type="InterPro" id="IPR003726">
    <property type="entry name" value="HCY_dom"/>
</dbReference>
<evidence type="ECO:0000256" key="2">
    <source>
        <dbReference type="ARBA" id="ARBA00001947"/>
    </source>
</evidence>
<dbReference type="Gene3D" id="3.10.196.10">
    <property type="entry name" value="Vitamin B12-dependent methionine synthase, activation domain"/>
    <property type="match status" value="1"/>
</dbReference>
<protein>
    <recommendedName>
        <fullName evidence="7 19">Methionine synthase</fullName>
        <ecNumber evidence="6 19">2.1.1.13</ecNumber>
    </recommendedName>
    <alternativeName>
        <fullName evidence="20">5-methyltetrahydrofolate--homocysteine methyltransferase</fullName>
    </alternativeName>
</protein>
<evidence type="ECO:0000256" key="19">
    <source>
        <dbReference type="NCBIfam" id="TIGR02082"/>
    </source>
</evidence>
<keyword evidence="12 20" id="KW-0949">S-adenosyl-L-methionine</keyword>
<dbReference type="SUPFAM" id="SSF52242">
    <property type="entry name" value="Cobalamin (vitamin B12)-binding domain"/>
    <property type="match status" value="1"/>
</dbReference>
<evidence type="ECO:0000256" key="17">
    <source>
        <dbReference type="ARBA" id="ARBA00023285"/>
    </source>
</evidence>
<feature type="compositionally biased region" description="Low complexity" evidence="24">
    <location>
        <begin position="886"/>
        <end position="897"/>
    </location>
</feature>
<gene>
    <name evidence="30" type="ORF">A9A59_0257</name>
</gene>
<name>A0A2A9HAU0_TEPT2</name>
<evidence type="ECO:0000259" key="28">
    <source>
        <dbReference type="PROSITE" id="PS51332"/>
    </source>
</evidence>
<evidence type="ECO:0000256" key="18">
    <source>
        <dbReference type="ARBA" id="ARBA00025552"/>
    </source>
</evidence>
<dbReference type="GO" id="GO:0008705">
    <property type="term" value="F:methionine synthase activity"/>
    <property type="evidence" value="ECO:0007669"/>
    <property type="project" value="UniProtKB-UniRule"/>
</dbReference>
<dbReference type="CDD" id="cd02069">
    <property type="entry name" value="methionine_synthase_B12_BD"/>
    <property type="match status" value="1"/>
</dbReference>
<dbReference type="InterPro" id="IPR036594">
    <property type="entry name" value="Meth_synthase_dom"/>
</dbReference>
<feature type="domain" description="Pterin-binding" evidence="26">
    <location>
        <begin position="353"/>
        <end position="613"/>
    </location>
</feature>
<evidence type="ECO:0000256" key="20">
    <source>
        <dbReference type="PIRNR" id="PIRNR000381"/>
    </source>
</evidence>
<keyword evidence="16 20" id="KW-0486">Methionine biosynthesis</keyword>
<feature type="binding site" description="axial binding residue" evidence="21">
    <location>
        <position position="746"/>
    </location>
    <ligand>
        <name>methylcob(III)alamin</name>
        <dbReference type="ChEBI" id="CHEBI:28115"/>
    </ligand>
    <ligandPart>
        <name>Co</name>
        <dbReference type="ChEBI" id="CHEBI:27638"/>
    </ligandPart>
</feature>
<evidence type="ECO:0000259" key="26">
    <source>
        <dbReference type="PROSITE" id="PS50972"/>
    </source>
</evidence>
<dbReference type="GO" id="GO:0046653">
    <property type="term" value="P:tetrahydrofolate metabolic process"/>
    <property type="evidence" value="ECO:0007669"/>
    <property type="project" value="TreeGrafter"/>
</dbReference>
<dbReference type="Pfam" id="PF02607">
    <property type="entry name" value="B12-binding_2"/>
    <property type="match status" value="1"/>
</dbReference>
<dbReference type="InterPro" id="IPR036724">
    <property type="entry name" value="Cobalamin-bd_sf"/>
</dbReference>
<comment type="catalytic activity">
    <reaction evidence="1 20">
        <text>(6S)-5-methyl-5,6,7,8-tetrahydrofolate + L-homocysteine = (6S)-5,6,7,8-tetrahydrofolate + L-methionine</text>
        <dbReference type="Rhea" id="RHEA:11172"/>
        <dbReference type="ChEBI" id="CHEBI:18608"/>
        <dbReference type="ChEBI" id="CHEBI:57453"/>
        <dbReference type="ChEBI" id="CHEBI:57844"/>
        <dbReference type="ChEBI" id="CHEBI:58199"/>
        <dbReference type="EC" id="2.1.1.13"/>
    </reaction>
</comment>
<evidence type="ECO:0000256" key="24">
    <source>
        <dbReference type="SAM" id="MobiDB-lite"/>
    </source>
</evidence>
<comment type="caution">
    <text evidence="30">The sequence shown here is derived from an EMBL/GenBank/DDBJ whole genome shotgun (WGS) entry which is preliminary data.</text>
</comment>
<dbReference type="PANTHER" id="PTHR45833:SF1">
    <property type="entry name" value="METHIONINE SYNTHASE"/>
    <property type="match status" value="1"/>
</dbReference>
<dbReference type="Gene3D" id="3.40.50.280">
    <property type="entry name" value="Cobalamin-binding domain"/>
    <property type="match status" value="1"/>
</dbReference>
<dbReference type="GO" id="GO:0008270">
    <property type="term" value="F:zinc ion binding"/>
    <property type="evidence" value="ECO:0007669"/>
    <property type="project" value="UniProtKB-UniRule"/>
</dbReference>
<dbReference type="Pfam" id="PF00809">
    <property type="entry name" value="Pterin_bind"/>
    <property type="match status" value="1"/>
</dbReference>
<evidence type="ECO:0000313" key="31">
    <source>
        <dbReference type="Proteomes" id="UP000223071"/>
    </source>
</evidence>
<feature type="domain" description="AdoMet activation" evidence="27">
    <location>
        <begin position="889"/>
        <end position="1187"/>
    </location>
</feature>
<feature type="binding site" evidence="22">
    <location>
        <begin position="1183"/>
        <end position="1184"/>
    </location>
    <ligand>
        <name>S-adenosyl-L-methionine</name>
        <dbReference type="ChEBI" id="CHEBI:59789"/>
    </ligand>
</feature>
<dbReference type="PIRSF" id="PIRSF000381">
    <property type="entry name" value="MetH"/>
    <property type="match status" value="1"/>
</dbReference>
<evidence type="ECO:0000256" key="13">
    <source>
        <dbReference type="ARBA" id="ARBA00022723"/>
    </source>
</evidence>
<evidence type="ECO:0000256" key="7">
    <source>
        <dbReference type="ARBA" id="ARBA00013998"/>
    </source>
</evidence>
<evidence type="ECO:0000256" key="14">
    <source>
        <dbReference type="ARBA" id="ARBA00022737"/>
    </source>
</evidence>
<dbReference type="GO" id="GO:0031419">
    <property type="term" value="F:cobalamin binding"/>
    <property type="evidence" value="ECO:0007669"/>
    <property type="project" value="UniProtKB-UniRule"/>
</dbReference>
<dbReference type="UniPathway" id="UPA00051">
    <property type="reaction ID" value="UER00081"/>
</dbReference>
<dbReference type="Proteomes" id="UP000223071">
    <property type="component" value="Unassembled WGS sequence"/>
</dbReference>
<keyword evidence="31" id="KW-1185">Reference proteome</keyword>
<evidence type="ECO:0000256" key="4">
    <source>
        <dbReference type="ARBA" id="ARBA00005178"/>
    </source>
</evidence>
<feature type="binding site" evidence="22">
    <location>
        <position position="791"/>
    </location>
    <ligand>
        <name>methylcob(III)alamin</name>
        <dbReference type="ChEBI" id="CHEBI:28115"/>
    </ligand>
</feature>
<reference evidence="30 31" key="1">
    <citation type="submission" date="2017-09" db="EMBL/GenBank/DDBJ databases">
        <title>Sequencing the genomes of two abundant thermophiles in Great Basin hot springs: Thermocrinis jamiesonii and novel Chloroflexi Thermoflexus hugenholtzii.</title>
        <authorList>
            <person name="Hedlund B."/>
        </authorList>
    </citation>
    <scope>NUCLEOTIDE SEQUENCE [LARGE SCALE GENOMIC DNA]</scope>
    <source>
        <strain evidence="30 31">G233</strain>
    </source>
</reference>
<dbReference type="FunFam" id="3.40.50.280:FF:000004">
    <property type="entry name" value="Methionine synthase"/>
    <property type="match status" value="1"/>
</dbReference>
<dbReference type="PROSITE" id="PS50970">
    <property type="entry name" value="HCY"/>
    <property type="match status" value="1"/>
</dbReference>
<feature type="binding site" evidence="22">
    <location>
        <position position="1129"/>
    </location>
    <ligand>
        <name>S-adenosyl-L-methionine</name>
        <dbReference type="ChEBI" id="CHEBI:59789"/>
    </ligand>
</feature>
<evidence type="ECO:0000256" key="21">
    <source>
        <dbReference type="PIRSR" id="PIRSR000381-1"/>
    </source>
</evidence>
<comment type="cofactor">
    <cofactor evidence="2 20 23">
        <name>Zn(2+)</name>
        <dbReference type="ChEBI" id="CHEBI:29105"/>
    </cofactor>
</comment>
<keyword evidence="9 20" id="KW-0028">Amino-acid biosynthesis</keyword>
<dbReference type="FunFam" id="3.20.20.20:FF:000007">
    <property type="entry name" value="Methionine synthase"/>
    <property type="match status" value="1"/>
</dbReference>
<dbReference type="InterPro" id="IPR033706">
    <property type="entry name" value="Met_synthase_B12-bd"/>
</dbReference>
<keyword evidence="11 20" id="KW-0808">Transferase</keyword>
<comment type="domain">
    <text evidence="20">Modular enzyme with four functionally distinct domains. The isolated Hcy-binding domain catalyzes methyl transfer from free methylcobalamin to homocysteine. The Hcy-binding domain in association with the pterin-binding domain catalyzes the methylation of cob(I)alamin by methyltetrahydrofolate and the methylation of homocysteine. The B12-binding domain binds the cofactor. The AdoMet activation domain binds S-adenosyl-L-methionine. Under aerobic conditions cob(I)alamin can be converted to inactive cob(II)alamin. Reductive methylation by S-adenosyl-L-methionine and flavodoxin regenerates methylcobalamin.</text>
</comment>
<evidence type="ECO:0000256" key="3">
    <source>
        <dbReference type="ARBA" id="ARBA00001956"/>
    </source>
</evidence>
<dbReference type="InterPro" id="IPR050554">
    <property type="entry name" value="Met_Synthase/Corrinoid"/>
</dbReference>
<dbReference type="SUPFAM" id="SSF47644">
    <property type="entry name" value="Methionine synthase domain"/>
    <property type="match status" value="1"/>
</dbReference>
<feature type="domain" description="Hcy-binding" evidence="25">
    <location>
        <begin position="14"/>
        <end position="322"/>
    </location>
</feature>
<dbReference type="InterPro" id="IPR037010">
    <property type="entry name" value="VitB12-dep_Met_synth_activ_sf"/>
</dbReference>
<dbReference type="CDD" id="cd00740">
    <property type="entry name" value="MeTr"/>
    <property type="match status" value="1"/>
</dbReference>